<dbReference type="PANTHER" id="PTHR33540">
    <property type="entry name" value="TRNA THREONYLCARBAMOYLADENOSINE BIOSYNTHESIS PROTEIN TSAE"/>
    <property type="match status" value="1"/>
</dbReference>
<keyword evidence="6" id="KW-0479">Metal-binding</keyword>
<evidence type="ECO:0000256" key="8">
    <source>
        <dbReference type="ARBA" id="ARBA00022840"/>
    </source>
</evidence>
<dbReference type="AlphaFoldDB" id="A0A916V1R7"/>
<dbReference type="Proteomes" id="UP000613160">
    <property type="component" value="Unassembled WGS sequence"/>
</dbReference>
<comment type="subcellular location">
    <subcellularLocation>
        <location evidence="1">Cytoplasm</location>
    </subcellularLocation>
</comment>
<dbReference type="Gene3D" id="3.40.50.300">
    <property type="entry name" value="P-loop containing nucleotide triphosphate hydrolases"/>
    <property type="match status" value="1"/>
</dbReference>
<evidence type="ECO:0000256" key="5">
    <source>
        <dbReference type="ARBA" id="ARBA00022694"/>
    </source>
</evidence>
<evidence type="ECO:0000259" key="11">
    <source>
        <dbReference type="Pfam" id="PF01636"/>
    </source>
</evidence>
<evidence type="ECO:0000256" key="2">
    <source>
        <dbReference type="ARBA" id="ARBA00007599"/>
    </source>
</evidence>
<dbReference type="EMBL" id="BMJJ01000001">
    <property type="protein sequence ID" value="GGD03199.1"/>
    <property type="molecule type" value="Genomic_DNA"/>
</dbReference>
<dbReference type="PANTHER" id="PTHR33540:SF2">
    <property type="entry name" value="TRNA THREONYLCARBAMOYLADENOSINE BIOSYNTHESIS PROTEIN TSAE"/>
    <property type="match status" value="1"/>
</dbReference>
<dbReference type="Gene3D" id="3.30.200.20">
    <property type="entry name" value="Phosphorylase Kinase, domain 1"/>
    <property type="match status" value="1"/>
</dbReference>
<proteinExistence type="inferred from homology"/>
<gene>
    <name evidence="12" type="ORF">GCM10011335_02410</name>
</gene>
<feature type="domain" description="Aminoglycoside phosphotransferase" evidence="11">
    <location>
        <begin position="176"/>
        <end position="425"/>
    </location>
</feature>
<keyword evidence="9" id="KW-0460">Magnesium</keyword>
<evidence type="ECO:0000256" key="3">
    <source>
        <dbReference type="ARBA" id="ARBA00019010"/>
    </source>
</evidence>
<dbReference type="Pfam" id="PF01636">
    <property type="entry name" value="APH"/>
    <property type="match status" value="1"/>
</dbReference>
<dbReference type="GO" id="GO:0005737">
    <property type="term" value="C:cytoplasm"/>
    <property type="evidence" value="ECO:0007669"/>
    <property type="project" value="UniProtKB-SubCell"/>
</dbReference>
<reference evidence="12" key="2">
    <citation type="submission" date="2020-09" db="EMBL/GenBank/DDBJ databases">
        <authorList>
            <person name="Sun Q."/>
            <person name="Zhou Y."/>
        </authorList>
    </citation>
    <scope>NUCLEOTIDE SEQUENCE</scope>
    <source>
        <strain evidence="12">CGMCC 1.15493</strain>
    </source>
</reference>
<dbReference type="InterPro" id="IPR011009">
    <property type="entry name" value="Kinase-like_dom_sf"/>
</dbReference>
<name>A0A916V1R7_9HYPH</name>
<evidence type="ECO:0000256" key="7">
    <source>
        <dbReference type="ARBA" id="ARBA00022741"/>
    </source>
</evidence>
<evidence type="ECO:0000256" key="10">
    <source>
        <dbReference type="ARBA" id="ARBA00032441"/>
    </source>
</evidence>
<dbReference type="GO" id="GO:0005524">
    <property type="term" value="F:ATP binding"/>
    <property type="evidence" value="ECO:0007669"/>
    <property type="project" value="UniProtKB-KW"/>
</dbReference>
<dbReference type="GO" id="GO:0046872">
    <property type="term" value="F:metal ion binding"/>
    <property type="evidence" value="ECO:0007669"/>
    <property type="project" value="UniProtKB-KW"/>
</dbReference>
<evidence type="ECO:0000313" key="12">
    <source>
        <dbReference type="EMBL" id="GGD03199.1"/>
    </source>
</evidence>
<dbReference type="Pfam" id="PF02367">
    <property type="entry name" value="TsaE"/>
    <property type="match status" value="1"/>
</dbReference>
<dbReference type="Gene3D" id="3.90.1200.10">
    <property type="match status" value="1"/>
</dbReference>
<comment type="caution">
    <text evidence="12">The sequence shown here is derived from an EMBL/GenBank/DDBJ whole genome shotgun (WGS) entry which is preliminary data.</text>
</comment>
<evidence type="ECO:0000256" key="4">
    <source>
        <dbReference type="ARBA" id="ARBA00022490"/>
    </source>
</evidence>
<dbReference type="SUPFAM" id="SSF56112">
    <property type="entry name" value="Protein kinase-like (PK-like)"/>
    <property type="match status" value="1"/>
</dbReference>
<keyword evidence="8" id="KW-0067">ATP-binding</keyword>
<dbReference type="PIRSF" id="PIRSF036599">
    <property type="entry name" value="AtpPhos"/>
    <property type="match status" value="1"/>
</dbReference>
<dbReference type="InterPro" id="IPR003442">
    <property type="entry name" value="T6A_TsaE"/>
</dbReference>
<accession>A0A916V1R7</accession>
<dbReference type="InterPro" id="IPR027417">
    <property type="entry name" value="P-loop_NTPase"/>
</dbReference>
<evidence type="ECO:0000256" key="1">
    <source>
        <dbReference type="ARBA" id="ARBA00004496"/>
    </source>
</evidence>
<evidence type="ECO:0000256" key="9">
    <source>
        <dbReference type="ARBA" id="ARBA00022842"/>
    </source>
</evidence>
<protein>
    <recommendedName>
        <fullName evidence="3">tRNA threonylcarbamoyladenosine biosynthesis protein TsaE</fullName>
    </recommendedName>
    <alternativeName>
        <fullName evidence="10">t(6)A37 threonylcarbamoyladenosine biosynthesis protein TsaE</fullName>
    </alternativeName>
</protein>
<sequence length="508" mass="55841">MDDPAPAPVLLHLADDAATRRLGEDMVLMLRQGDVVALSGDLGAGKSTLARAMIRAHADDADLDVPSPTYTLVQTYDTAPPIAHFDLYRLSDAAELDELGFDEAAEAGIVLCEWPERAPAVVTAASLRVELSIDGDGRRAEIFGTPQALARLRRTLAIRAFLDAENLPVTHRRRFFGDASPRRYESVLRGGHPALLMDAPRQTQGLPVQDGLPYARIAHIAEDVSPFVAVAKALRAEGFAAPEIYAADLDQGFVLIEHLGGGTVLDAEGRPIPERYEAAALMLAELHAKRWDPALPVEGDTFHTVPDFDRRAMAIEVGLLLDWYFPRMRGAPATAEERAEYTSVWADLFDTLREAETSLVLRDLHSPNIVWRGERAGLDRIGLVDFQDAMIGPAAYDLASLAQDARVDVAPELEMRLVAAYAAARRAQGSFDAYAFERDYAIMAAQRASKILGIFVRLDERDGKPQYLRHIPRLKGYLARTLDHPALAALQSLYSRWGLLGDDAPKRR</sequence>
<keyword evidence="13" id="KW-1185">Reference proteome</keyword>
<dbReference type="GO" id="GO:0002949">
    <property type="term" value="P:tRNA threonylcarbamoyladenosine modification"/>
    <property type="evidence" value="ECO:0007669"/>
    <property type="project" value="InterPro"/>
</dbReference>
<evidence type="ECO:0000313" key="13">
    <source>
        <dbReference type="Proteomes" id="UP000613160"/>
    </source>
</evidence>
<organism evidence="12 13">
    <name type="scientific">Aureimonas glaciei</name>
    <dbReference type="NCBI Taxonomy" id="1776957"/>
    <lineage>
        <taxon>Bacteria</taxon>
        <taxon>Pseudomonadati</taxon>
        <taxon>Pseudomonadota</taxon>
        <taxon>Alphaproteobacteria</taxon>
        <taxon>Hyphomicrobiales</taxon>
        <taxon>Aurantimonadaceae</taxon>
        <taxon>Aureimonas</taxon>
    </lineage>
</organism>
<dbReference type="RefSeq" id="WP_188849267.1">
    <property type="nucleotide sequence ID" value="NZ_BMJJ01000001.1"/>
</dbReference>
<dbReference type="InterPro" id="IPR012180">
    <property type="entry name" value="Bifunc_ATPase/PTrfase"/>
</dbReference>
<reference evidence="12" key="1">
    <citation type="journal article" date="2014" name="Int. J. Syst. Evol. Microbiol.">
        <title>Complete genome sequence of Corynebacterium casei LMG S-19264T (=DSM 44701T), isolated from a smear-ripened cheese.</title>
        <authorList>
            <consortium name="US DOE Joint Genome Institute (JGI-PGF)"/>
            <person name="Walter F."/>
            <person name="Albersmeier A."/>
            <person name="Kalinowski J."/>
            <person name="Ruckert C."/>
        </authorList>
    </citation>
    <scope>NUCLEOTIDE SEQUENCE</scope>
    <source>
        <strain evidence="12">CGMCC 1.15493</strain>
    </source>
</reference>
<keyword evidence="4" id="KW-0963">Cytoplasm</keyword>
<dbReference type="NCBIfam" id="TIGR00150">
    <property type="entry name" value="T6A_YjeE"/>
    <property type="match status" value="1"/>
</dbReference>
<evidence type="ECO:0000256" key="6">
    <source>
        <dbReference type="ARBA" id="ARBA00022723"/>
    </source>
</evidence>
<keyword evidence="5" id="KW-0819">tRNA processing</keyword>
<dbReference type="SUPFAM" id="SSF52540">
    <property type="entry name" value="P-loop containing nucleoside triphosphate hydrolases"/>
    <property type="match status" value="1"/>
</dbReference>
<keyword evidence="7" id="KW-0547">Nucleotide-binding</keyword>
<comment type="similarity">
    <text evidence="2">Belongs to the TsaE family.</text>
</comment>
<dbReference type="InterPro" id="IPR002575">
    <property type="entry name" value="Aminoglycoside_PTrfase"/>
</dbReference>